<name>A0A1T4UV45_9GAMM</name>
<proteinExistence type="predicted"/>
<dbReference type="Pfam" id="PF04865">
    <property type="entry name" value="Baseplate_J"/>
    <property type="match status" value="1"/>
</dbReference>
<reference evidence="3" key="1">
    <citation type="submission" date="2017-02" db="EMBL/GenBank/DDBJ databases">
        <authorList>
            <person name="Varghese N."/>
            <person name="Submissions S."/>
        </authorList>
    </citation>
    <scope>NUCLEOTIDE SEQUENCE [LARGE SCALE GENOMIC DNA]</scope>
    <source>
        <strain evidence="3">DSM 22720</strain>
    </source>
</reference>
<dbReference type="EMBL" id="FUXU01000032">
    <property type="protein sequence ID" value="SKA56599.1"/>
    <property type="molecule type" value="Genomic_DNA"/>
</dbReference>
<keyword evidence="3" id="KW-1185">Reference proteome</keyword>
<dbReference type="InterPro" id="IPR006949">
    <property type="entry name" value="Barrel_Baseplate_J-like"/>
</dbReference>
<feature type="domain" description="Baseplate protein J-like barrel" evidence="1">
    <location>
        <begin position="102"/>
        <end position="177"/>
    </location>
</feature>
<organism evidence="2 3">
    <name type="scientific">Enterovibrio nigricans DSM 22720</name>
    <dbReference type="NCBI Taxonomy" id="1121868"/>
    <lineage>
        <taxon>Bacteria</taxon>
        <taxon>Pseudomonadati</taxon>
        <taxon>Pseudomonadota</taxon>
        <taxon>Gammaproteobacteria</taxon>
        <taxon>Vibrionales</taxon>
        <taxon>Vibrionaceae</taxon>
        <taxon>Enterovibrio</taxon>
    </lineage>
</organism>
<gene>
    <name evidence="2" type="ORF">SAMN02745132_02596</name>
</gene>
<accession>A0A1T4UV45</accession>
<dbReference type="AlphaFoldDB" id="A0A1T4UV45"/>
<dbReference type="Proteomes" id="UP000190162">
    <property type="component" value="Unassembled WGS sequence"/>
</dbReference>
<sequence>MSLQHVRFPDIPEPSILDVNYDADLRRLKEAYQARTGHYPGISDPETVTLEQLAYEKSELKEMINEEGKQNLLPFAVGARLDNLGLLTETERLPASSALTTIQFVMKPHTGFVIHKGFEMMAIDGQTVFVAMVDTAIAPEDTEKAIGFQCQTPGVVGNNFAPGQIAQMVKPLEFVASA</sequence>
<protein>
    <submittedName>
        <fullName evidence="2">Baseplate J-like protein</fullName>
    </submittedName>
</protein>
<evidence type="ECO:0000259" key="1">
    <source>
        <dbReference type="Pfam" id="PF04865"/>
    </source>
</evidence>
<evidence type="ECO:0000313" key="3">
    <source>
        <dbReference type="Proteomes" id="UP000190162"/>
    </source>
</evidence>
<evidence type="ECO:0000313" key="2">
    <source>
        <dbReference type="EMBL" id="SKA56599.1"/>
    </source>
</evidence>